<dbReference type="PANTHER" id="PTHR48182">
    <property type="entry name" value="PROTEIN SERAC1"/>
    <property type="match status" value="1"/>
</dbReference>
<dbReference type="OrthoDB" id="341259at2759"/>
<keyword evidence="6" id="KW-0472">Membrane</keyword>
<dbReference type="STRING" id="1042311.A0A2T3Z2D7"/>
<evidence type="ECO:0000256" key="7">
    <source>
        <dbReference type="SAM" id="MobiDB-lite"/>
    </source>
</evidence>
<dbReference type="AlphaFoldDB" id="A0A2T3Z2D7"/>
<dbReference type="GO" id="GO:0005739">
    <property type="term" value="C:mitochondrion"/>
    <property type="evidence" value="ECO:0007669"/>
    <property type="project" value="UniProtKB-SubCell"/>
</dbReference>
<evidence type="ECO:0000256" key="3">
    <source>
        <dbReference type="ARBA" id="ARBA00004370"/>
    </source>
</evidence>
<sequence>MSDSDSSSASSASDSPRGGSPEPELAPTEEQEQTTQPAAGDDNQDESTPDENSAATPETEANVPVEEELDPDAEPLHVTWKGEGNSDPSAIAVDFVIIHGVYGAWENESQAGPGSGSSEWVANYAESLDTPSRILRFEYEPLQLFCGRKSREAIRNCALKLLRALAARRRNESQKRLIIFVAHDIGGLLVKDALSAAAADIASWVDITEMSRILVCSWVIVFLGSPHRSVDHFDMEDRLSRFLFGAFDSGIAEIRPSTSAISGFAAAAMEINGLFVESKILLRSRAVSVHHQEGYSSKINKRHETICSNSCSKAFDIFSATLGIPMEKRIPEPSDSGYDYSHLTKCLGDLLNSEIVSPFHTCKDG</sequence>
<evidence type="ECO:0000256" key="6">
    <source>
        <dbReference type="ARBA" id="ARBA00023136"/>
    </source>
</evidence>
<keyword evidence="4" id="KW-0256">Endoplasmic reticulum</keyword>
<evidence type="ECO:0000256" key="1">
    <source>
        <dbReference type="ARBA" id="ARBA00004173"/>
    </source>
</evidence>
<feature type="region of interest" description="Disordered" evidence="7">
    <location>
        <begin position="1"/>
        <end position="71"/>
    </location>
</feature>
<proteinExistence type="predicted"/>
<evidence type="ECO:0000256" key="5">
    <source>
        <dbReference type="ARBA" id="ARBA00023128"/>
    </source>
</evidence>
<evidence type="ECO:0000256" key="2">
    <source>
        <dbReference type="ARBA" id="ARBA00004240"/>
    </source>
</evidence>
<dbReference type="Proteomes" id="UP000240493">
    <property type="component" value="Unassembled WGS sequence"/>
</dbReference>
<protein>
    <recommendedName>
        <fullName evidence="10">DUF676 domain-containing protein</fullName>
    </recommendedName>
</protein>
<dbReference type="GO" id="GO:0005783">
    <property type="term" value="C:endoplasmic reticulum"/>
    <property type="evidence" value="ECO:0007669"/>
    <property type="project" value="UniProtKB-SubCell"/>
</dbReference>
<reference evidence="8 9" key="1">
    <citation type="submission" date="2016-07" db="EMBL/GenBank/DDBJ databases">
        <title>Multiple horizontal gene transfer events from other fungi enriched the ability of initially mycotrophic Trichoderma (Ascomycota) to feed on dead plant biomass.</title>
        <authorList>
            <consortium name="DOE Joint Genome Institute"/>
            <person name="Aerts A."/>
            <person name="Atanasova L."/>
            <person name="Chenthamara K."/>
            <person name="Zhang J."/>
            <person name="Grujic M."/>
            <person name="Henrissat B."/>
            <person name="Kuo A."/>
            <person name="Salamov A."/>
            <person name="Lipzen A."/>
            <person name="Labutti K."/>
            <person name="Barry K."/>
            <person name="Miao Y."/>
            <person name="Rahimi M.J."/>
            <person name="Shen Q."/>
            <person name="Grigoriev I.V."/>
            <person name="Kubicek C.P."/>
            <person name="Druzhinina I.S."/>
        </authorList>
    </citation>
    <scope>NUCLEOTIDE SEQUENCE [LARGE SCALE GENOMIC DNA]</scope>
    <source>
        <strain evidence="8 9">CBS 433.97</strain>
    </source>
</reference>
<dbReference type="GO" id="GO:0016020">
    <property type="term" value="C:membrane"/>
    <property type="evidence" value="ECO:0007669"/>
    <property type="project" value="UniProtKB-SubCell"/>
</dbReference>
<keyword evidence="5" id="KW-0496">Mitochondrion</keyword>
<feature type="compositionally biased region" description="Low complexity" evidence="7">
    <location>
        <begin position="1"/>
        <end position="15"/>
    </location>
</feature>
<gene>
    <name evidence="8" type="ORF">M441DRAFT_144886</name>
</gene>
<dbReference type="EMBL" id="KZ679265">
    <property type="protein sequence ID" value="PTB38976.1"/>
    <property type="molecule type" value="Genomic_DNA"/>
</dbReference>
<accession>A0A2T3Z2D7</accession>
<dbReference type="PANTHER" id="PTHR48182:SF2">
    <property type="entry name" value="PROTEIN SERAC1"/>
    <property type="match status" value="1"/>
</dbReference>
<evidence type="ECO:0000313" key="9">
    <source>
        <dbReference type="Proteomes" id="UP000240493"/>
    </source>
</evidence>
<dbReference type="InterPro" id="IPR052374">
    <property type="entry name" value="SERAC1"/>
</dbReference>
<evidence type="ECO:0008006" key="10">
    <source>
        <dbReference type="Google" id="ProtNLM"/>
    </source>
</evidence>
<evidence type="ECO:0000313" key="8">
    <source>
        <dbReference type="EMBL" id="PTB38976.1"/>
    </source>
</evidence>
<keyword evidence="9" id="KW-1185">Reference proteome</keyword>
<comment type="subcellular location">
    <subcellularLocation>
        <location evidence="2">Endoplasmic reticulum</location>
    </subcellularLocation>
    <subcellularLocation>
        <location evidence="3">Membrane</location>
    </subcellularLocation>
    <subcellularLocation>
        <location evidence="1">Mitochondrion</location>
    </subcellularLocation>
</comment>
<evidence type="ECO:0000256" key="4">
    <source>
        <dbReference type="ARBA" id="ARBA00022824"/>
    </source>
</evidence>
<name>A0A2T3Z2D7_TRIA4</name>
<organism evidence="8 9">
    <name type="scientific">Trichoderma asperellum (strain ATCC 204424 / CBS 433.97 / NBRC 101777)</name>
    <dbReference type="NCBI Taxonomy" id="1042311"/>
    <lineage>
        <taxon>Eukaryota</taxon>
        <taxon>Fungi</taxon>
        <taxon>Dikarya</taxon>
        <taxon>Ascomycota</taxon>
        <taxon>Pezizomycotina</taxon>
        <taxon>Sordariomycetes</taxon>
        <taxon>Hypocreomycetidae</taxon>
        <taxon>Hypocreales</taxon>
        <taxon>Hypocreaceae</taxon>
        <taxon>Trichoderma</taxon>
    </lineage>
</organism>